<keyword evidence="10" id="KW-1185">Reference proteome</keyword>
<evidence type="ECO:0000256" key="6">
    <source>
        <dbReference type="ARBA" id="ARBA00023136"/>
    </source>
</evidence>
<evidence type="ECO:0000256" key="4">
    <source>
        <dbReference type="ARBA" id="ARBA00022692"/>
    </source>
</evidence>
<evidence type="ECO:0000256" key="2">
    <source>
        <dbReference type="ARBA" id="ARBA00010792"/>
    </source>
</evidence>
<feature type="transmembrane region" description="Helical" evidence="7">
    <location>
        <begin position="185"/>
        <end position="206"/>
    </location>
</feature>
<name>A0A327Q715_9BACT</name>
<evidence type="ECO:0000256" key="3">
    <source>
        <dbReference type="ARBA" id="ARBA00022475"/>
    </source>
</evidence>
<comment type="similarity">
    <text evidence="2 7">Belongs to the DedA family.</text>
</comment>
<dbReference type="Proteomes" id="UP000249547">
    <property type="component" value="Unassembled WGS sequence"/>
</dbReference>
<dbReference type="PANTHER" id="PTHR30353">
    <property type="entry name" value="INNER MEMBRANE PROTEIN DEDA-RELATED"/>
    <property type="match status" value="1"/>
</dbReference>
<reference evidence="9 10" key="1">
    <citation type="submission" date="2018-06" db="EMBL/GenBank/DDBJ databases">
        <title>Genomic Encyclopedia of Archaeal and Bacterial Type Strains, Phase II (KMG-II): from individual species to whole genera.</title>
        <authorList>
            <person name="Goeker M."/>
        </authorList>
    </citation>
    <scope>NUCLEOTIDE SEQUENCE [LARGE SCALE GENOMIC DNA]</scope>
    <source>
        <strain evidence="9 10">DSM 23857</strain>
    </source>
</reference>
<comment type="caution">
    <text evidence="9">The sequence shown here is derived from an EMBL/GenBank/DDBJ whole genome shotgun (WGS) entry which is preliminary data.</text>
</comment>
<dbReference type="InterPro" id="IPR032816">
    <property type="entry name" value="VTT_dom"/>
</dbReference>
<evidence type="ECO:0000313" key="9">
    <source>
        <dbReference type="EMBL" id="RAI99764.1"/>
    </source>
</evidence>
<comment type="subcellular location">
    <subcellularLocation>
        <location evidence="1 7">Cell membrane</location>
        <topology evidence="1 7">Multi-pass membrane protein</topology>
    </subcellularLocation>
</comment>
<protein>
    <submittedName>
        <fullName evidence="9">Membrane-associated protein</fullName>
    </submittedName>
</protein>
<dbReference type="GO" id="GO:0005886">
    <property type="term" value="C:plasma membrane"/>
    <property type="evidence" value="ECO:0007669"/>
    <property type="project" value="UniProtKB-SubCell"/>
</dbReference>
<feature type="transmembrane region" description="Helical" evidence="7">
    <location>
        <begin position="62"/>
        <end position="89"/>
    </location>
</feature>
<dbReference type="AlphaFoldDB" id="A0A327Q715"/>
<evidence type="ECO:0000259" key="8">
    <source>
        <dbReference type="Pfam" id="PF09335"/>
    </source>
</evidence>
<dbReference type="InterPro" id="IPR032818">
    <property type="entry name" value="DedA-like"/>
</dbReference>
<dbReference type="Pfam" id="PF09335">
    <property type="entry name" value="VTT_dom"/>
    <property type="match status" value="1"/>
</dbReference>
<dbReference type="OrthoDB" id="9813426at2"/>
<dbReference type="PANTHER" id="PTHR30353:SF0">
    <property type="entry name" value="TRANSMEMBRANE PROTEIN"/>
    <property type="match status" value="1"/>
</dbReference>
<accession>A0A327Q715</accession>
<organism evidence="9 10">
    <name type="scientific">Chitinophaga skermanii</name>
    <dbReference type="NCBI Taxonomy" id="331697"/>
    <lineage>
        <taxon>Bacteria</taxon>
        <taxon>Pseudomonadati</taxon>
        <taxon>Bacteroidota</taxon>
        <taxon>Chitinophagia</taxon>
        <taxon>Chitinophagales</taxon>
        <taxon>Chitinophagaceae</taxon>
        <taxon>Chitinophaga</taxon>
    </lineage>
</organism>
<keyword evidence="3 7" id="KW-1003">Cell membrane</keyword>
<feature type="transmembrane region" description="Helical" evidence="7">
    <location>
        <begin position="152"/>
        <end position="173"/>
    </location>
</feature>
<evidence type="ECO:0000256" key="1">
    <source>
        <dbReference type="ARBA" id="ARBA00004651"/>
    </source>
</evidence>
<feature type="domain" description="VTT" evidence="8">
    <location>
        <begin position="42"/>
        <end position="172"/>
    </location>
</feature>
<keyword evidence="4 7" id="KW-0812">Transmembrane</keyword>
<proteinExistence type="inferred from homology"/>
<sequence>MDQFLEFLKHLINPKWIIEHGGLYLLLFIIFAETGLFVGFFLPGDSLLFVAGIYSELLCESFFNIPFFVLMSLIALAGIIGNLVGYWFGKKSGPMLFRKKDTLLFKKKHLQQAHDFYEKYGGGAIFIARFLPIVRTFAPIIAGIVQMDRKKFMFYNIIGSITWVFSLMLAGHYLDKIFPNLKEHLELIIIVIILITTLPVLIKIFFGKPKQRTVLPGENKEAPSQQGE</sequence>
<evidence type="ECO:0000256" key="7">
    <source>
        <dbReference type="RuleBase" id="RU367016"/>
    </source>
</evidence>
<keyword evidence="6 7" id="KW-0472">Membrane</keyword>
<gene>
    <name evidence="9" type="ORF">LX64_04317</name>
</gene>
<feature type="transmembrane region" description="Helical" evidence="7">
    <location>
        <begin position="21"/>
        <end position="42"/>
    </location>
</feature>
<keyword evidence="5 7" id="KW-1133">Transmembrane helix</keyword>
<evidence type="ECO:0000313" key="10">
    <source>
        <dbReference type="Proteomes" id="UP000249547"/>
    </source>
</evidence>
<dbReference type="EMBL" id="QLLL01000009">
    <property type="protein sequence ID" value="RAI99764.1"/>
    <property type="molecule type" value="Genomic_DNA"/>
</dbReference>
<dbReference type="RefSeq" id="WP_111599724.1">
    <property type="nucleotide sequence ID" value="NZ_QLLL01000009.1"/>
</dbReference>
<evidence type="ECO:0000256" key="5">
    <source>
        <dbReference type="ARBA" id="ARBA00022989"/>
    </source>
</evidence>